<protein>
    <submittedName>
        <fullName evidence="2">Alpha/beta family hydrolase</fullName>
    </submittedName>
</protein>
<dbReference type="Pfam" id="PF20408">
    <property type="entry name" value="Abhydrolase_11"/>
    <property type="match status" value="1"/>
</dbReference>
<comment type="caution">
    <text evidence="2">The sequence shown here is derived from an EMBL/GenBank/DDBJ whole genome shotgun (WGS) entry which is preliminary data.</text>
</comment>
<feature type="domain" description="KANL3/Tex30 alpha/beta hydrolase-like" evidence="1">
    <location>
        <begin position="37"/>
        <end position="216"/>
    </location>
</feature>
<dbReference type="PIRSF" id="PIRSF033634">
    <property type="entry name" value="UCP033634"/>
    <property type="match status" value="1"/>
</dbReference>
<sequence length="226" mass="26460">MYEIIEDEVLRNEYSNIPYLWIRSKQPNNSICIMLPGIGYSTQQPLFHYSTNLFAENDVDILHINYNFIKSKQFVKLNKTEQEHWMYEDVRIVVSEVLKDTNYEKCFLLSKSIGTIPMAMEWAEKNFINQPMGIWLTPLLKENLVFDTLLKTDIPSLCVIGDQDQHYMQERISILETNKLISTLVIPNANHSLEVNGDIVATIEAMKVIINRMQDFIRIHSMNREL</sequence>
<name>A0ABV4YXW1_9BACI</name>
<dbReference type="GO" id="GO:0016787">
    <property type="term" value="F:hydrolase activity"/>
    <property type="evidence" value="ECO:0007669"/>
    <property type="project" value="UniProtKB-KW"/>
</dbReference>
<dbReference type="Proteomes" id="UP001241748">
    <property type="component" value="Unassembled WGS sequence"/>
</dbReference>
<reference evidence="2 3" key="1">
    <citation type="submission" date="2024-05" db="EMBL/GenBank/DDBJ databases">
        <authorList>
            <person name="Venkateswaran K."/>
        </authorList>
    </citation>
    <scope>NUCLEOTIDE SEQUENCE [LARGE SCALE GENOMIC DNA]</scope>
    <source>
        <strain evidence="2 3">179-C4-2-HS</strain>
    </source>
</reference>
<accession>A0ABV4YXW1</accession>
<organism evidence="2 3">
    <name type="scientific">Neobacillus driksii</name>
    <dbReference type="NCBI Taxonomy" id="3035913"/>
    <lineage>
        <taxon>Bacteria</taxon>
        <taxon>Bacillati</taxon>
        <taxon>Bacillota</taxon>
        <taxon>Bacilli</taxon>
        <taxon>Bacillales</taxon>
        <taxon>Bacillaceae</taxon>
        <taxon>Neobacillus</taxon>
    </lineage>
</organism>
<keyword evidence="3" id="KW-1185">Reference proteome</keyword>
<dbReference type="RefSeq" id="WP_306077049.1">
    <property type="nucleotide sequence ID" value="NZ_JAROBZ020000001.1"/>
</dbReference>
<evidence type="ECO:0000313" key="3">
    <source>
        <dbReference type="Proteomes" id="UP001241748"/>
    </source>
</evidence>
<keyword evidence="2" id="KW-0378">Hydrolase</keyword>
<proteinExistence type="predicted"/>
<evidence type="ECO:0000259" key="1">
    <source>
        <dbReference type="Pfam" id="PF20408"/>
    </source>
</evidence>
<dbReference type="SUPFAM" id="SSF53474">
    <property type="entry name" value="alpha/beta-Hydrolases"/>
    <property type="match status" value="1"/>
</dbReference>
<dbReference type="Gene3D" id="3.40.50.1820">
    <property type="entry name" value="alpha/beta hydrolase"/>
    <property type="match status" value="1"/>
</dbReference>
<dbReference type="InterPro" id="IPR029058">
    <property type="entry name" value="AB_hydrolase_fold"/>
</dbReference>
<evidence type="ECO:0000313" key="2">
    <source>
        <dbReference type="EMBL" id="MFB3169686.1"/>
    </source>
</evidence>
<dbReference type="EMBL" id="JAROBZ020000001">
    <property type="protein sequence ID" value="MFB3169686.1"/>
    <property type="molecule type" value="Genomic_DNA"/>
</dbReference>
<gene>
    <name evidence="2" type="ORF">P5G62_021480</name>
</gene>
<dbReference type="InterPro" id="IPR017018">
    <property type="entry name" value="UCP033634"/>
</dbReference>
<dbReference type="InterPro" id="IPR046879">
    <property type="entry name" value="KANL3/Tex30_Abhydrolase"/>
</dbReference>